<dbReference type="InterPro" id="IPR052934">
    <property type="entry name" value="Methyl-DNA_Rec/Restrict_Enz"/>
</dbReference>
<dbReference type="EMBL" id="BJYU01000254">
    <property type="protein sequence ID" value="GEO18831.1"/>
    <property type="molecule type" value="Genomic_DNA"/>
</dbReference>
<organism evidence="2 3">
    <name type="scientific">Microvirga aerophila</name>
    <dbReference type="NCBI Taxonomy" id="670291"/>
    <lineage>
        <taxon>Bacteria</taxon>
        <taxon>Pseudomonadati</taxon>
        <taxon>Pseudomonadota</taxon>
        <taxon>Alphaproteobacteria</taxon>
        <taxon>Hyphomicrobiales</taxon>
        <taxon>Methylobacteriaceae</taxon>
        <taxon>Microvirga</taxon>
    </lineage>
</organism>
<sequence length="725" mass="82600">MARYNPHFRHTDQTLAAADAWRTRCFVEDGSVFRDQSLWTLAIAEEVKSRFVDNPDASTDAFLTKLNRQFAGAAPEACQLMAEMLWLLNLFPCNIGANAKRDIVLEVWSWSGDRLPADHPLLTHEVLEGFGSGGPGYLAHRWREVRFLVNMTLGAKRKSPQERRDLLTSPWTFAEWIDRVPDEGYRQLKLILPYLMFPDSFERISTPRDIRRLLAHFCGLSKAQIKQMSKVEWAKVLLDVRKRLEAEKGGPIDFYDDALKPLWNPEDTDGEKTKAVADGIETGLADATALAVTPNLNQILYGPPGTGKTFRTIDRALAILDPDFVRRNRGDRDELKGRFDELMAEGRIRFVTFHQSFSYEDFVEGLRAEARPDGSLHYYVADGVFKEFCKPSWVAKWPVPEMPLGSGYKVIKATDEVLWLEKPNRSQLPLPWDLLNELCNLVVQKQISIDDIRDKRVFERVPDSRLEKYIINGYNNIIPHIVDAILTERAGGVSKRVTEAAHGRRVLIIDEINRGNISKIFGELITLIEPSKRAGATEALSAVLPYSKARFEVPSDLFIIGTMNTADRSLAALDIALRRRFTFEEVEPDPSLLEGVEIAGVDVGRLLHTINARIEALLDRDHRIGHAYFMQLSTSDRMDELKWVFQAQILPLLQEYFYEDWERIRLVLNDHRKANPEDRFIVERKVSLATLFGDDAKSVPATKGWEINWAALDRPMAFLAIIGDD</sequence>
<comment type="caution">
    <text evidence="2">The sequence shown here is derived from an EMBL/GenBank/DDBJ whole genome shotgun (WGS) entry which is preliminary data.</text>
</comment>
<keyword evidence="3" id="KW-1185">Reference proteome</keyword>
<dbReference type="GO" id="GO:0016887">
    <property type="term" value="F:ATP hydrolysis activity"/>
    <property type="evidence" value="ECO:0007669"/>
    <property type="project" value="InterPro"/>
</dbReference>
<dbReference type="PANTHER" id="PTHR37291:SF1">
    <property type="entry name" value="TYPE IV METHYL-DIRECTED RESTRICTION ENZYME ECOKMCRB SUBUNIT"/>
    <property type="match status" value="1"/>
</dbReference>
<protein>
    <recommendedName>
        <fullName evidence="1">ATPase dynein-related AAA domain-containing protein</fullName>
    </recommendedName>
</protein>
<accession>A0A512C3Q3</accession>
<feature type="domain" description="ATPase dynein-related AAA" evidence="1">
    <location>
        <begin position="495"/>
        <end position="581"/>
    </location>
</feature>
<evidence type="ECO:0000259" key="1">
    <source>
        <dbReference type="Pfam" id="PF07728"/>
    </source>
</evidence>
<proteinExistence type="predicted"/>
<dbReference type="AlphaFoldDB" id="A0A512C3Q3"/>
<dbReference type="Proteomes" id="UP000321085">
    <property type="component" value="Unassembled WGS sequence"/>
</dbReference>
<dbReference type="Pfam" id="PF07728">
    <property type="entry name" value="AAA_5"/>
    <property type="match status" value="1"/>
</dbReference>
<evidence type="ECO:0000313" key="3">
    <source>
        <dbReference type="Proteomes" id="UP000321085"/>
    </source>
</evidence>
<dbReference type="GO" id="GO:0005524">
    <property type="term" value="F:ATP binding"/>
    <property type="evidence" value="ECO:0007669"/>
    <property type="project" value="InterPro"/>
</dbReference>
<dbReference type="InterPro" id="IPR011704">
    <property type="entry name" value="ATPase_dyneun-rel_AAA"/>
</dbReference>
<gene>
    <name evidence="2" type="ORF">MAE02_65270</name>
</gene>
<dbReference type="SUPFAM" id="SSF52540">
    <property type="entry name" value="P-loop containing nucleoside triphosphate hydrolases"/>
    <property type="match status" value="1"/>
</dbReference>
<name>A0A512C3Q3_9HYPH</name>
<dbReference type="InterPro" id="IPR027417">
    <property type="entry name" value="P-loop_NTPase"/>
</dbReference>
<dbReference type="PANTHER" id="PTHR37291">
    <property type="entry name" value="5-METHYLCYTOSINE-SPECIFIC RESTRICTION ENZYME B"/>
    <property type="match status" value="1"/>
</dbReference>
<evidence type="ECO:0000313" key="2">
    <source>
        <dbReference type="EMBL" id="GEO18831.1"/>
    </source>
</evidence>
<reference evidence="2 3" key="1">
    <citation type="submission" date="2019-07" db="EMBL/GenBank/DDBJ databases">
        <title>Whole genome shotgun sequence of Microvirga aerophila NBRC 106136.</title>
        <authorList>
            <person name="Hosoyama A."/>
            <person name="Uohara A."/>
            <person name="Ohji S."/>
            <person name="Ichikawa N."/>
        </authorList>
    </citation>
    <scope>NUCLEOTIDE SEQUENCE [LARGE SCALE GENOMIC DNA]</scope>
    <source>
        <strain evidence="2 3">NBRC 106136</strain>
    </source>
</reference>
<dbReference type="Gene3D" id="3.40.50.300">
    <property type="entry name" value="P-loop containing nucleotide triphosphate hydrolases"/>
    <property type="match status" value="1"/>
</dbReference>